<keyword evidence="1" id="KW-1133">Transmembrane helix</keyword>
<reference evidence="3" key="1">
    <citation type="submission" date="2022-11" db="UniProtKB">
        <authorList>
            <consortium name="WormBaseParasite"/>
        </authorList>
    </citation>
    <scope>IDENTIFICATION</scope>
</reference>
<protein>
    <submittedName>
        <fullName evidence="3">Dipeptidyl aminopeptidase-like protein 6</fullName>
    </submittedName>
</protein>
<name>A0A914CKI9_9BILA</name>
<dbReference type="AlphaFoldDB" id="A0A914CKI9"/>
<organism evidence="2 3">
    <name type="scientific">Acrobeloides nanus</name>
    <dbReference type="NCBI Taxonomy" id="290746"/>
    <lineage>
        <taxon>Eukaryota</taxon>
        <taxon>Metazoa</taxon>
        <taxon>Ecdysozoa</taxon>
        <taxon>Nematoda</taxon>
        <taxon>Chromadorea</taxon>
        <taxon>Rhabditida</taxon>
        <taxon>Tylenchina</taxon>
        <taxon>Cephalobomorpha</taxon>
        <taxon>Cephaloboidea</taxon>
        <taxon>Cephalobidae</taxon>
        <taxon>Acrobeloides</taxon>
    </lineage>
</organism>
<evidence type="ECO:0000313" key="2">
    <source>
        <dbReference type="Proteomes" id="UP000887540"/>
    </source>
</evidence>
<evidence type="ECO:0000313" key="3">
    <source>
        <dbReference type="WBParaSite" id="ACRNAN_scaffold11301.g23299.t1"/>
    </source>
</evidence>
<keyword evidence="2" id="KW-1185">Reference proteome</keyword>
<evidence type="ECO:0000256" key="1">
    <source>
        <dbReference type="SAM" id="Phobius"/>
    </source>
</evidence>
<feature type="transmembrane region" description="Helical" evidence="1">
    <location>
        <begin position="30"/>
        <end position="52"/>
    </location>
</feature>
<sequence length="116" mass="13041">MSTLKDVDLLDGTDEELVASTPQQRNWKGIVTALLVIFVMCSLIGLAILIFTPMDVDADGLKLPILLTDVMRLNFMSPIESMDWVNDRFLTIKYGDSVEMLDLRYLLTLIQGMDSV</sequence>
<dbReference type="WBParaSite" id="ACRNAN_scaffold11301.g23299.t1">
    <property type="protein sequence ID" value="ACRNAN_scaffold11301.g23299.t1"/>
    <property type="gene ID" value="ACRNAN_scaffold11301.g23299"/>
</dbReference>
<accession>A0A914CKI9</accession>
<proteinExistence type="predicted"/>
<keyword evidence="1" id="KW-0472">Membrane</keyword>
<keyword evidence="1" id="KW-0812">Transmembrane</keyword>
<dbReference type="Proteomes" id="UP000887540">
    <property type="component" value="Unplaced"/>
</dbReference>